<dbReference type="EMBL" id="WKQE01000003">
    <property type="protein sequence ID" value="MSC79939.1"/>
    <property type="molecule type" value="Genomic_DNA"/>
</dbReference>
<comment type="caution">
    <text evidence="1">The sequence shown here is derived from an EMBL/GenBank/DDBJ whole genome shotgun (WGS) entry which is preliminary data.</text>
</comment>
<accession>A0A6L5TE74</accession>
<evidence type="ECO:0000313" key="2">
    <source>
        <dbReference type="Proteomes" id="UP000477010"/>
    </source>
</evidence>
<feature type="non-terminal residue" evidence="1">
    <location>
        <position position="78"/>
    </location>
</feature>
<dbReference type="AlphaFoldDB" id="A0A6L5TE74"/>
<evidence type="ECO:0000313" key="1">
    <source>
        <dbReference type="EMBL" id="MSC79939.1"/>
    </source>
</evidence>
<dbReference type="RefSeq" id="WP_206671559.1">
    <property type="nucleotide sequence ID" value="NZ_WKQE01000003.1"/>
</dbReference>
<organism evidence="1 2">
    <name type="scientific">Faecalibacterium prausnitzii</name>
    <dbReference type="NCBI Taxonomy" id="853"/>
    <lineage>
        <taxon>Bacteria</taxon>
        <taxon>Bacillati</taxon>
        <taxon>Bacillota</taxon>
        <taxon>Clostridia</taxon>
        <taxon>Eubacteriales</taxon>
        <taxon>Oscillospiraceae</taxon>
        <taxon>Faecalibacterium</taxon>
    </lineage>
</organism>
<proteinExistence type="predicted"/>
<sequence length="78" mass="9125">MIPCLYLFRFSFCTVHHIPRPNGLGMWWSIVHSTRTQHFLTGDRLGIVREVEVEYDPVIKDVDRVDKGINDLPLVFRA</sequence>
<dbReference type="Proteomes" id="UP000477010">
    <property type="component" value="Unassembled WGS sequence"/>
</dbReference>
<gene>
    <name evidence="1" type="ORF">GKD85_03750</name>
</gene>
<reference evidence="1 2" key="1">
    <citation type="journal article" date="2019" name="Nat. Med.">
        <title>A library of human gut bacterial isolates paired with longitudinal multiomics data enables mechanistic microbiome research.</title>
        <authorList>
            <person name="Poyet M."/>
            <person name="Groussin M."/>
            <person name="Gibbons S.M."/>
            <person name="Avila-Pacheco J."/>
            <person name="Jiang X."/>
            <person name="Kearney S.M."/>
            <person name="Perrotta A.R."/>
            <person name="Berdy B."/>
            <person name="Zhao S."/>
            <person name="Lieberman T.D."/>
            <person name="Swanson P.K."/>
            <person name="Smith M."/>
            <person name="Roesemann S."/>
            <person name="Alexander J.E."/>
            <person name="Rich S.A."/>
            <person name="Livny J."/>
            <person name="Vlamakis H."/>
            <person name="Clish C."/>
            <person name="Bullock K."/>
            <person name="Deik A."/>
            <person name="Scott J."/>
            <person name="Pierce K.A."/>
            <person name="Xavier R.J."/>
            <person name="Alm E.J."/>
        </authorList>
    </citation>
    <scope>NUCLEOTIDE SEQUENCE [LARGE SCALE GENOMIC DNA]</scope>
    <source>
        <strain evidence="1 2">BIOML-B9</strain>
    </source>
</reference>
<protein>
    <submittedName>
        <fullName evidence="1">Uncharacterized protein</fullName>
    </submittedName>
</protein>
<name>A0A6L5TE74_9FIRM</name>